<evidence type="ECO:0000313" key="3">
    <source>
        <dbReference type="Proteomes" id="UP000827721"/>
    </source>
</evidence>
<evidence type="ECO:0000313" key="2">
    <source>
        <dbReference type="EMBL" id="KAH7571955.1"/>
    </source>
</evidence>
<reference evidence="2 3" key="1">
    <citation type="submission" date="2021-02" db="EMBL/GenBank/DDBJ databases">
        <title>Plant Genome Project.</title>
        <authorList>
            <person name="Zhang R.-G."/>
        </authorList>
    </citation>
    <scope>NUCLEOTIDE SEQUENCE [LARGE SCALE GENOMIC DNA]</scope>
    <source>
        <tissue evidence="2">Leaves</tissue>
    </source>
</reference>
<gene>
    <name evidence="2" type="ORF">JRO89_XS04G0173400</name>
</gene>
<organism evidence="2 3">
    <name type="scientific">Xanthoceras sorbifolium</name>
    <dbReference type="NCBI Taxonomy" id="99658"/>
    <lineage>
        <taxon>Eukaryota</taxon>
        <taxon>Viridiplantae</taxon>
        <taxon>Streptophyta</taxon>
        <taxon>Embryophyta</taxon>
        <taxon>Tracheophyta</taxon>
        <taxon>Spermatophyta</taxon>
        <taxon>Magnoliopsida</taxon>
        <taxon>eudicotyledons</taxon>
        <taxon>Gunneridae</taxon>
        <taxon>Pentapetalae</taxon>
        <taxon>rosids</taxon>
        <taxon>malvids</taxon>
        <taxon>Sapindales</taxon>
        <taxon>Sapindaceae</taxon>
        <taxon>Xanthoceroideae</taxon>
        <taxon>Xanthoceras</taxon>
    </lineage>
</organism>
<comment type="caution">
    <text evidence="2">The sequence shown here is derived from an EMBL/GenBank/DDBJ whole genome shotgun (WGS) entry which is preliminary data.</text>
</comment>
<evidence type="ECO:0000256" key="1">
    <source>
        <dbReference type="SAM" id="MobiDB-lite"/>
    </source>
</evidence>
<dbReference type="EMBL" id="JAFEMO010000004">
    <property type="protein sequence ID" value="KAH7571955.1"/>
    <property type="molecule type" value="Genomic_DNA"/>
</dbReference>
<feature type="region of interest" description="Disordered" evidence="1">
    <location>
        <begin position="115"/>
        <end position="140"/>
    </location>
</feature>
<protein>
    <submittedName>
        <fullName evidence="2">Uncharacterized protein</fullName>
    </submittedName>
</protein>
<accession>A0ABQ8I5P4</accession>
<sequence length="140" mass="15275">MGDQDGSWPKQVASIAHGRCAPSKKPRVDGELLFIGLTSTAVPAREAIEELEAQKTEHEKITSLSCYDVVRGLASLLGGEALAASARVALKAAVGGFSEKSAARRCEEWSKQRWQTPINARPKRDSTRFSETKFTRTNSE</sequence>
<keyword evidence="3" id="KW-1185">Reference proteome</keyword>
<feature type="compositionally biased region" description="Basic and acidic residues" evidence="1">
    <location>
        <begin position="122"/>
        <end position="140"/>
    </location>
</feature>
<dbReference type="Proteomes" id="UP000827721">
    <property type="component" value="Unassembled WGS sequence"/>
</dbReference>
<feature type="region of interest" description="Disordered" evidence="1">
    <location>
        <begin position="1"/>
        <end position="26"/>
    </location>
</feature>
<name>A0ABQ8I5P4_9ROSI</name>
<proteinExistence type="predicted"/>